<feature type="compositionally biased region" description="Basic and acidic residues" evidence="1">
    <location>
        <begin position="269"/>
        <end position="283"/>
    </location>
</feature>
<feature type="compositionally biased region" description="Low complexity" evidence="1">
    <location>
        <begin position="224"/>
        <end position="238"/>
    </location>
</feature>
<dbReference type="SMART" id="SM00164">
    <property type="entry name" value="TBC"/>
    <property type="match status" value="1"/>
</dbReference>
<gene>
    <name evidence="3" type="ORF">DB88DRAFT_537018</name>
</gene>
<dbReference type="GO" id="GO:0031267">
    <property type="term" value="F:small GTPase binding"/>
    <property type="evidence" value="ECO:0007669"/>
    <property type="project" value="TreeGrafter"/>
</dbReference>
<reference evidence="3" key="1">
    <citation type="submission" date="2023-02" db="EMBL/GenBank/DDBJ databases">
        <title>Identification and recombinant expression of a fungal hydrolase from Papiliotrema laurentii that hydrolyzes apple cutin and clears colloidal polyester polyurethane.</title>
        <authorList>
            <consortium name="DOE Joint Genome Institute"/>
            <person name="Roman V.A."/>
            <person name="Bojanowski C."/>
            <person name="Crable B.R."/>
            <person name="Wagner D.N."/>
            <person name="Hung C.S."/>
            <person name="Nadeau L.J."/>
            <person name="Schratz L."/>
            <person name="Haridas S."/>
            <person name="Pangilinan J."/>
            <person name="Lipzen A."/>
            <person name="Na H."/>
            <person name="Yan M."/>
            <person name="Ng V."/>
            <person name="Grigoriev I.V."/>
            <person name="Spatafora J.W."/>
            <person name="Barlow D."/>
            <person name="Biffinger J."/>
            <person name="Kelley-Loughnane N."/>
            <person name="Varaljay V.A."/>
            <person name="Crookes-Goodson W.J."/>
        </authorList>
    </citation>
    <scope>NUCLEOTIDE SEQUENCE</scope>
    <source>
        <strain evidence="3">5307AH</strain>
    </source>
</reference>
<dbReference type="Gene3D" id="1.10.472.80">
    <property type="entry name" value="Ypt/Rab-GAP domain of gyp1p, domain 3"/>
    <property type="match status" value="1"/>
</dbReference>
<dbReference type="InterPro" id="IPR000195">
    <property type="entry name" value="Rab-GAP-TBC_dom"/>
</dbReference>
<feature type="compositionally biased region" description="Polar residues" evidence="1">
    <location>
        <begin position="136"/>
        <end position="146"/>
    </location>
</feature>
<dbReference type="InterPro" id="IPR050302">
    <property type="entry name" value="Rab_GAP_TBC_domain"/>
</dbReference>
<evidence type="ECO:0000313" key="4">
    <source>
        <dbReference type="Proteomes" id="UP001182556"/>
    </source>
</evidence>
<feature type="region of interest" description="Disordered" evidence="1">
    <location>
        <begin position="269"/>
        <end position="300"/>
    </location>
</feature>
<proteinExistence type="predicted"/>
<feature type="compositionally biased region" description="Basic and acidic residues" evidence="1">
    <location>
        <begin position="388"/>
        <end position="397"/>
    </location>
</feature>
<dbReference type="InterPro" id="IPR035969">
    <property type="entry name" value="Rab-GAP_TBC_sf"/>
</dbReference>
<dbReference type="Pfam" id="PF00566">
    <property type="entry name" value="RabGAP-TBC"/>
    <property type="match status" value="1"/>
</dbReference>
<feature type="compositionally biased region" description="Basic and acidic residues" evidence="1">
    <location>
        <begin position="175"/>
        <end position="184"/>
    </location>
</feature>
<sequence>MGSPHEVEAGLNQPLDKMRLALPTPGRYDDRKRESRLDSADQAEDIFDLYERDRDSWQTQDGEAGKPIAEVEAGRRRSNVNGRGSLAPMPEDLEDGSDRVGETEEVIGDPPGSPGSWTGPLTALAEPQTDRPMSLASEQPIQSNVTSSLSESRRDSSQPRPQHPTSPPEILVTPDKTKRAHDGTHPNGGSWRHQRDSTLSLASSASTSLAPTATPSPSQPGSNRLLARAAGLGSAGASQVSFGGSIQYPGEENDAFHVRSTYARLEAEGVHGDGWDPGVERTRGGPSQGKRATMFEANKTATVGESEKQFLASLDRYGFVNEPLRNRSETRLASIPSAPLLKIPKLPNRSSVPPSSSRPPPTPNFGPPDGDPPKMPDTPKPVRGAAEAQRKKEESRVGKWMKMMSVKRRDQGGNTVEWGWKSDMKRKVDKRVYKGVPDRWRMAAWWTLAEEKVGEYRNTRKGKERETRSIDELLQEYRHAIDLPSSHDVQIDLDVPRTISGHTLFVTRYGSGQRSLFHVLHSFSLVCETCGYCQGMGSIAATLLCYFEPERVYALLVRLHDVYEMHTIFAPGFPGLLEAFYVQERLMEYLMPEVYMSFQRNMISSSAWGTKWYITLFVNTVPFSQQLRLWDALWLDGRDVMIMTSIAILWAFRDALSAPNATFESILSLLSSYFVAEDEDALMRFVRKMLAQQGVRARMDKWRDEWAKLVAEGKSQSTLL</sequence>
<evidence type="ECO:0000313" key="3">
    <source>
        <dbReference type="EMBL" id="KAK1927028.1"/>
    </source>
</evidence>
<feature type="compositionally biased region" description="Basic and acidic residues" evidence="1">
    <location>
        <begin position="27"/>
        <end position="39"/>
    </location>
</feature>
<feature type="compositionally biased region" description="Pro residues" evidence="1">
    <location>
        <begin position="356"/>
        <end position="379"/>
    </location>
</feature>
<evidence type="ECO:0000259" key="2">
    <source>
        <dbReference type="PROSITE" id="PS50086"/>
    </source>
</evidence>
<name>A0AAD9FVV7_PAPLA</name>
<organism evidence="3 4">
    <name type="scientific">Papiliotrema laurentii</name>
    <name type="common">Cryptococcus laurentii</name>
    <dbReference type="NCBI Taxonomy" id="5418"/>
    <lineage>
        <taxon>Eukaryota</taxon>
        <taxon>Fungi</taxon>
        <taxon>Dikarya</taxon>
        <taxon>Basidiomycota</taxon>
        <taxon>Agaricomycotina</taxon>
        <taxon>Tremellomycetes</taxon>
        <taxon>Tremellales</taxon>
        <taxon>Rhynchogastremaceae</taxon>
        <taxon>Papiliotrema</taxon>
    </lineage>
</organism>
<dbReference type="Gene3D" id="1.10.8.270">
    <property type="entry name" value="putative rabgap domain of human tbc1 domain family member 14 like domains"/>
    <property type="match status" value="1"/>
</dbReference>
<keyword evidence="4" id="KW-1185">Reference proteome</keyword>
<evidence type="ECO:0000256" key="1">
    <source>
        <dbReference type="SAM" id="MobiDB-lite"/>
    </source>
</evidence>
<feature type="compositionally biased region" description="Low complexity" evidence="1">
    <location>
        <begin position="197"/>
        <end position="216"/>
    </location>
</feature>
<dbReference type="EMBL" id="JAODAN010000001">
    <property type="protein sequence ID" value="KAK1927028.1"/>
    <property type="molecule type" value="Genomic_DNA"/>
</dbReference>
<dbReference type="AlphaFoldDB" id="A0AAD9FVV7"/>
<dbReference type="Proteomes" id="UP001182556">
    <property type="component" value="Unassembled WGS sequence"/>
</dbReference>
<protein>
    <submittedName>
        <fullName evidence="3">Rab-GTPase-TBC domain-containing protein</fullName>
    </submittedName>
</protein>
<feature type="region of interest" description="Disordered" evidence="1">
    <location>
        <begin position="342"/>
        <end position="399"/>
    </location>
</feature>
<dbReference type="GO" id="GO:0005096">
    <property type="term" value="F:GTPase activator activity"/>
    <property type="evidence" value="ECO:0007669"/>
    <property type="project" value="TreeGrafter"/>
</dbReference>
<dbReference type="FunFam" id="1.10.8.270:FF:000023">
    <property type="entry name" value="TBC domain-containing protein C1778.09"/>
    <property type="match status" value="1"/>
</dbReference>
<feature type="domain" description="Rab-GAP TBC" evidence="2">
    <location>
        <begin position="435"/>
        <end position="637"/>
    </location>
</feature>
<dbReference type="PANTHER" id="PTHR47219:SF9">
    <property type="entry name" value="GTPASE ACTIVATING PROTEIN AND CENTROSOME-ASSOCIATED, ISOFORM B"/>
    <property type="match status" value="1"/>
</dbReference>
<dbReference type="PANTHER" id="PTHR47219">
    <property type="entry name" value="RAB GTPASE-ACTIVATING PROTEIN 1-LIKE"/>
    <property type="match status" value="1"/>
</dbReference>
<feature type="region of interest" description="Disordered" evidence="1">
    <location>
        <begin position="1"/>
        <end position="250"/>
    </location>
</feature>
<dbReference type="PROSITE" id="PS50086">
    <property type="entry name" value="TBC_RABGAP"/>
    <property type="match status" value="1"/>
</dbReference>
<dbReference type="SUPFAM" id="SSF47923">
    <property type="entry name" value="Ypt/Rab-GAP domain of gyp1p"/>
    <property type="match status" value="2"/>
</dbReference>
<accession>A0AAD9FVV7</accession>
<comment type="caution">
    <text evidence="3">The sequence shown here is derived from an EMBL/GenBank/DDBJ whole genome shotgun (WGS) entry which is preliminary data.</text>
</comment>